<keyword evidence="2" id="KW-1133">Transmembrane helix</keyword>
<proteinExistence type="predicted"/>
<evidence type="ECO:0000256" key="1">
    <source>
        <dbReference type="SAM" id="MobiDB-lite"/>
    </source>
</evidence>
<dbReference type="RefSeq" id="WP_400186916.1">
    <property type="nucleotide sequence ID" value="NZ_JBGORX010000001.1"/>
</dbReference>
<protein>
    <recommendedName>
        <fullName evidence="5">Transmembrane protein</fullName>
    </recommendedName>
</protein>
<gene>
    <name evidence="3" type="ORF">ACD661_05970</name>
</gene>
<feature type="region of interest" description="Disordered" evidence="1">
    <location>
        <begin position="129"/>
        <end position="181"/>
    </location>
</feature>
<keyword evidence="4" id="KW-1185">Reference proteome</keyword>
<dbReference type="EMBL" id="JBGORX010000001">
    <property type="protein sequence ID" value="MFJ1268095.1"/>
    <property type="molecule type" value="Genomic_DNA"/>
</dbReference>
<feature type="transmembrane region" description="Helical" evidence="2">
    <location>
        <begin position="57"/>
        <end position="85"/>
    </location>
</feature>
<name>A0ABW8D9X4_9GAMM</name>
<organism evidence="3 4">
    <name type="scientific">Legionella lytica</name>
    <dbReference type="NCBI Taxonomy" id="96232"/>
    <lineage>
        <taxon>Bacteria</taxon>
        <taxon>Pseudomonadati</taxon>
        <taxon>Pseudomonadota</taxon>
        <taxon>Gammaproteobacteria</taxon>
        <taxon>Legionellales</taxon>
        <taxon>Legionellaceae</taxon>
        <taxon>Legionella</taxon>
    </lineage>
</organism>
<evidence type="ECO:0000256" key="2">
    <source>
        <dbReference type="SAM" id="Phobius"/>
    </source>
</evidence>
<sequence>MMTLYNYFQFAKTAMTIGLLVAAGVLLWPGALATVANFSLFGVSIAAYVGSNVLYQAGAVAALTFVGLHTLGIAMDIVGGFFSLLKSCCFSSSSSAQEDYDSTHRHRREPPVRPQNSYQTLLNAIPPAHEQSVGQTQQPPPSHHPIYQPSPQSGYQPLYPQLDGYDYQKSPETYGGYPKLS</sequence>
<reference evidence="3 4" key="1">
    <citation type="submission" date="2024-08" db="EMBL/GenBank/DDBJ databases">
        <title>Draft Genome Sequence of Legionella lytica strain DSB2004, Isolated From a Fire Sprinkler System.</title>
        <authorList>
            <person name="Everhart A.D."/>
            <person name="Kidane D.T."/>
            <person name="Farone A.L."/>
            <person name="Farone M.B."/>
        </authorList>
    </citation>
    <scope>NUCLEOTIDE SEQUENCE [LARGE SCALE GENOMIC DNA]</scope>
    <source>
        <strain evidence="3 4">DSB2004</strain>
    </source>
</reference>
<evidence type="ECO:0008006" key="5">
    <source>
        <dbReference type="Google" id="ProtNLM"/>
    </source>
</evidence>
<evidence type="ECO:0000313" key="4">
    <source>
        <dbReference type="Proteomes" id="UP001615550"/>
    </source>
</evidence>
<keyword evidence="2" id="KW-0812">Transmembrane</keyword>
<keyword evidence="2" id="KW-0472">Membrane</keyword>
<comment type="caution">
    <text evidence="3">The sequence shown here is derived from an EMBL/GenBank/DDBJ whole genome shotgun (WGS) entry which is preliminary data.</text>
</comment>
<dbReference type="Proteomes" id="UP001615550">
    <property type="component" value="Unassembled WGS sequence"/>
</dbReference>
<evidence type="ECO:0000313" key="3">
    <source>
        <dbReference type="EMBL" id="MFJ1268095.1"/>
    </source>
</evidence>
<accession>A0ABW8D9X4</accession>